<evidence type="ECO:0000313" key="5">
    <source>
        <dbReference type="EMBL" id="MDO7856637.1"/>
    </source>
</evidence>
<gene>
    <name evidence="5" type="ORF">Q5E86_09770</name>
</gene>
<evidence type="ECO:0000256" key="3">
    <source>
        <dbReference type="ARBA" id="ARBA00022840"/>
    </source>
</evidence>
<dbReference type="PANTHER" id="PTHR43776:SF5">
    <property type="entry name" value="ATPASE COMPONENT OF ABC-TYPE TRANSPORT SYSTEM"/>
    <property type="match status" value="1"/>
</dbReference>
<dbReference type="PROSITE" id="PS00211">
    <property type="entry name" value="ABC_TRANSPORTER_1"/>
    <property type="match status" value="1"/>
</dbReference>
<accession>A0ABT9AQR6</accession>
<dbReference type="EMBL" id="JAUQTG010000004">
    <property type="protein sequence ID" value="MDO7856637.1"/>
    <property type="molecule type" value="Genomic_DNA"/>
</dbReference>
<sequence length="224" mass="25419">MSVIESVLDVKNLCIEQGNQVLWDNFSFSLGHHERLGISAPSGFGKTTLGRVLAKWQKPTQGHILFEGKPLNNQGYCPIQLVPQHPEKSFNPYRTVGASLYDAWRPEADWLAQFSIKPEWLDRRPNELSGGELARIALLRALDPRTKILIADEITAQLDANLQKQIWQRLITLSQERPLAMIIFSHNRALLEKVCCRVITLGQLSKWWVNLIGPSDLAKLINFC</sequence>
<dbReference type="GO" id="GO:0005524">
    <property type="term" value="F:ATP binding"/>
    <property type="evidence" value="ECO:0007669"/>
    <property type="project" value="UniProtKB-KW"/>
</dbReference>
<dbReference type="InterPro" id="IPR050319">
    <property type="entry name" value="ABC_transp_ATP-bind"/>
</dbReference>
<dbReference type="SMART" id="SM00382">
    <property type="entry name" value="AAA"/>
    <property type="match status" value="1"/>
</dbReference>
<keyword evidence="6" id="KW-1185">Reference proteome</keyword>
<keyword evidence="2" id="KW-0547">Nucleotide-binding</keyword>
<dbReference type="InterPro" id="IPR003593">
    <property type="entry name" value="AAA+_ATPase"/>
</dbReference>
<proteinExistence type="predicted"/>
<keyword evidence="1" id="KW-0813">Transport</keyword>
<dbReference type="Pfam" id="PF00005">
    <property type="entry name" value="ABC_tran"/>
    <property type="match status" value="1"/>
</dbReference>
<dbReference type="InterPro" id="IPR027417">
    <property type="entry name" value="P-loop_NTPase"/>
</dbReference>
<evidence type="ECO:0000259" key="4">
    <source>
        <dbReference type="PROSITE" id="PS50893"/>
    </source>
</evidence>
<evidence type="ECO:0000256" key="1">
    <source>
        <dbReference type="ARBA" id="ARBA00022448"/>
    </source>
</evidence>
<protein>
    <submittedName>
        <fullName evidence="5">ATP-binding cassette domain-containing protein</fullName>
    </submittedName>
</protein>
<reference evidence="5" key="1">
    <citation type="submission" date="2023-07" db="EMBL/GenBank/DDBJ databases">
        <authorList>
            <person name="Yang W."/>
            <person name="Chen J."/>
            <person name="Ji P."/>
            <person name="Hu F."/>
        </authorList>
    </citation>
    <scope>NUCLEOTIDE SEQUENCE</scope>
    <source>
        <strain evidence="5">CRE-138-0111</strain>
    </source>
</reference>
<dbReference type="SUPFAM" id="SSF52540">
    <property type="entry name" value="P-loop containing nucleoside triphosphate hydrolases"/>
    <property type="match status" value="1"/>
</dbReference>
<name>A0ABT9AQR6_9GAMM</name>
<feature type="domain" description="ABC transporter" evidence="4">
    <location>
        <begin position="8"/>
        <end position="220"/>
    </location>
</feature>
<comment type="caution">
    <text evidence="5">The sequence shown here is derived from an EMBL/GenBank/DDBJ whole genome shotgun (WGS) entry which is preliminary data.</text>
</comment>
<keyword evidence="3 5" id="KW-0067">ATP-binding</keyword>
<dbReference type="InterPro" id="IPR003439">
    <property type="entry name" value="ABC_transporter-like_ATP-bd"/>
</dbReference>
<dbReference type="PROSITE" id="PS50893">
    <property type="entry name" value="ABC_TRANSPORTER_2"/>
    <property type="match status" value="1"/>
</dbReference>
<evidence type="ECO:0000256" key="2">
    <source>
        <dbReference type="ARBA" id="ARBA00022741"/>
    </source>
</evidence>
<evidence type="ECO:0000313" key="6">
    <source>
        <dbReference type="Proteomes" id="UP001176478"/>
    </source>
</evidence>
<dbReference type="InterPro" id="IPR017871">
    <property type="entry name" value="ABC_transporter-like_CS"/>
</dbReference>
<organism evidence="5 6">
    <name type="scientific">Providencia huashanensis</name>
    <dbReference type="NCBI Taxonomy" id="3037798"/>
    <lineage>
        <taxon>Bacteria</taxon>
        <taxon>Pseudomonadati</taxon>
        <taxon>Pseudomonadota</taxon>
        <taxon>Gammaproteobacteria</taxon>
        <taxon>Enterobacterales</taxon>
        <taxon>Morganellaceae</taxon>
        <taxon>Providencia</taxon>
    </lineage>
</organism>
<dbReference type="Proteomes" id="UP001176478">
    <property type="component" value="Unassembled WGS sequence"/>
</dbReference>
<dbReference type="Gene3D" id="3.40.50.300">
    <property type="entry name" value="P-loop containing nucleotide triphosphate hydrolases"/>
    <property type="match status" value="1"/>
</dbReference>
<reference evidence="5" key="2">
    <citation type="journal article" date="2024" name="Int. J. Antimicrob. Agents">
        <title>Identification of a novel Providencia species showing multi-drug-resistant in three patients with hospital-acquired infection.</title>
        <authorList>
            <person name="Yang W."/>
            <person name="Chen J."/>
            <person name="Yang F."/>
            <person name="Ji P."/>
            <person name="Shen S."/>
            <person name="Yin D."/>
            <person name="Hu F."/>
        </authorList>
    </citation>
    <scope>NUCLEOTIDE SEQUENCE</scope>
    <source>
        <strain evidence="5">CRE-138-0111</strain>
    </source>
</reference>
<dbReference type="PANTHER" id="PTHR43776">
    <property type="entry name" value="TRANSPORT ATP-BINDING PROTEIN"/>
    <property type="match status" value="1"/>
</dbReference>